<feature type="chain" id="PRO_5009938346" evidence="2">
    <location>
        <begin position="23"/>
        <end position="122"/>
    </location>
</feature>
<keyword evidence="4" id="KW-1185">Reference proteome</keyword>
<dbReference type="Proteomes" id="UP000185924">
    <property type="component" value="Unassembled WGS sequence"/>
</dbReference>
<evidence type="ECO:0000256" key="1">
    <source>
        <dbReference type="SAM" id="MobiDB-lite"/>
    </source>
</evidence>
<feature type="region of interest" description="Disordered" evidence="1">
    <location>
        <begin position="87"/>
        <end position="122"/>
    </location>
</feature>
<evidence type="ECO:0000256" key="2">
    <source>
        <dbReference type="SAM" id="SignalP"/>
    </source>
</evidence>
<proteinExistence type="predicted"/>
<dbReference type="AlphaFoldDB" id="A0A1N6T4X3"/>
<reference evidence="4" key="1">
    <citation type="submission" date="2017-01" db="EMBL/GenBank/DDBJ databases">
        <authorList>
            <person name="Varghese N."/>
            <person name="Submissions S."/>
        </authorList>
    </citation>
    <scope>NUCLEOTIDE SEQUENCE [LARGE SCALE GENOMIC DNA]</scope>
    <source>
        <strain evidence="4">DM9</strain>
    </source>
</reference>
<evidence type="ECO:0000313" key="3">
    <source>
        <dbReference type="EMBL" id="SIQ48445.1"/>
    </source>
</evidence>
<dbReference type="OrthoDB" id="853498at2"/>
<dbReference type="PROSITE" id="PS51257">
    <property type="entry name" value="PROKAR_LIPOPROTEIN"/>
    <property type="match status" value="1"/>
</dbReference>
<keyword evidence="2" id="KW-0732">Signal</keyword>
<sequence>MKFNKNIKTWLLVCLLAGFVMACSSETRHSANRDVEEFSAWVDENSTRAETATEEEWNEMEAEYNRRATEIEKRSADWDDQTKAEWEKVQTQWQETVGRSETRFRASEVEPEFDTERGDTIQ</sequence>
<protein>
    <submittedName>
        <fullName evidence="3">Uncharacterized protein</fullName>
    </submittedName>
</protein>
<organism evidence="3 4">
    <name type="scientific">Pontibacter lucknowensis</name>
    <dbReference type="NCBI Taxonomy" id="1077936"/>
    <lineage>
        <taxon>Bacteria</taxon>
        <taxon>Pseudomonadati</taxon>
        <taxon>Bacteroidota</taxon>
        <taxon>Cytophagia</taxon>
        <taxon>Cytophagales</taxon>
        <taxon>Hymenobacteraceae</taxon>
        <taxon>Pontibacter</taxon>
    </lineage>
</organism>
<dbReference type="EMBL" id="FTNM01000001">
    <property type="protein sequence ID" value="SIQ48445.1"/>
    <property type="molecule type" value="Genomic_DNA"/>
</dbReference>
<feature type="compositionally biased region" description="Basic and acidic residues" evidence="1">
    <location>
        <begin position="98"/>
        <end position="122"/>
    </location>
</feature>
<feature type="signal peptide" evidence="2">
    <location>
        <begin position="1"/>
        <end position="22"/>
    </location>
</feature>
<name>A0A1N6T4X3_9BACT</name>
<dbReference type="STRING" id="1077936.SAMN05421545_0124"/>
<accession>A0A1N6T4X3</accession>
<gene>
    <name evidence="3" type="ORF">SAMN05421545_0124</name>
</gene>
<evidence type="ECO:0000313" key="4">
    <source>
        <dbReference type="Proteomes" id="UP000185924"/>
    </source>
</evidence>
<dbReference type="RefSeq" id="WP_076420393.1">
    <property type="nucleotide sequence ID" value="NZ_FTNM01000001.1"/>
</dbReference>